<dbReference type="InterPro" id="IPR044823">
    <property type="entry name" value="ASIL1/2-like"/>
</dbReference>
<reference evidence="10 11" key="1">
    <citation type="submission" date="2024-11" db="EMBL/GenBank/DDBJ databases">
        <title>Chromosome-level genome assembly of Eucalyptus globulus Labill. provides insights into its genome evolution.</title>
        <authorList>
            <person name="Li X."/>
        </authorList>
    </citation>
    <scope>NUCLEOTIDE SEQUENCE [LARGE SCALE GENOMIC DNA]</scope>
    <source>
        <strain evidence="10">CL2024</strain>
        <tissue evidence="10">Fresh tender leaves</tissue>
    </source>
</reference>
<feature type="compositionally biased region" description="Acidic residues" evidence="8">
    <location>
        <begin position="47"/>
        <end position="71"/>
    </location>
</feature>
<dbReference type="AlphaFoldDB" id="A0ABD3J0G7"/>
<feature type="compositionally biased region" description="Acidic residues" evidence="8">
    <location>
        <begin position="85"/>
        <end position="109"/>
    </location>
</feature>
<dbReference type="InterPro" id="IPR001005">
    <property type="entry name" value="SANT/Myb"/>
</dbReference>
<protein>
    <recommendedName>
        <fullName evidence="9">Myb-like domain-containing protein</fullName>
    </recommendedName>
</protein>
<dbReference type="FunFam" id="1.10.10.60:FF:000104">
    <property type="entry name" value="trihelix transcription factor ASIL2"/>
    <property type="match status" value="1"/>
</dbReference>
<dbReference type="Gene3D" id="1.10.10.60">
    <property type="entry name" value="Homeodomain-like"/>
    <property type="match status" value="1"/>
</dbReference>
<keyword evidence="4" id="KW-0238">DNA-binding</keyword>
<feature type="compositionally biased region" description="Pro residues" evidence="8">
    <location>
        <begin position="142"/>
        <end position="159"/>
    </location>
</feature>
<keyword evidence="2" id="KW-0805">Transcription regulation</keyword>
<evidence type="ECO:0000256" key="2">
    <source>
        <dbReference type="ARBA" id="ARBA00023015"/>
    </source>
</evidence>
<dbReference type="PANTHER" id="PTHR31307">
    <property type="entry name" value="TRIHELIX TRANSCRIPTION FACTOR ASIL2"/>
    <property type="match status" value="1"/>
</dbReference>
<sequence>MDHAEDDAGYPPNSHGANQPQEYGSSNSQKLPGGTPPYPKPVGNQFVDDEDEDDGDEEDEEEELGDEEDDKDQMNGNRQTVKNVEDEDDDDEDNDEDDFSDDDDDDDDDQQKNQARRANDPERRPKRRKLKSLVSSYEFAPRVPPPQDVPPPVAKPLPPTGGRNSLMDWTEHETFVLLDAWGERFLQRGRKSLRSDEWQEVAEKVAEVSKVDRTESQCRNRLDTLKKKYKKEKAKFVETGGLSSKWVYFKKMDMLMSSSPSQQTALSCGVDSGEYVFMNPRVYLNRANGMDEMRDSPGNSESSDKEGDDSDGLPPKKRKSGRESSDGASIKLLAESVTKFSKIYEKIENSKRQQMVELEKMRMDFQRDLEIQRKQIMERAQAEIARIRQGDDGENDLSTENASG</sequence>
<gene>
    <name evidence="10" type="ORF">ACJRO7_005786</name>
</gene>
<dbReference type="Pfam" id="PF13837">
    <property type="entry name" value="Myb_DNA-bind_4"/>
    <property type="match status" value="1"/>
</dbReference>
<evidence type="ECO:0000256" key="8">
    <source>
        <dbReference type="SAM" id="MobiDB-lite"/>
    </source>
</evidence>
<proteinExistence type="predicted"/>
<dbReference type="GO" id="GO:0003677">
    <property type="term" value="F:DNA binding"/>
    <property type="evidence" value="ECO:0007669"/>
    <property type="project" value="UniProtKB-KW"/>
</dbReference>
<dbReference type="EMBL" id="JBJKBG010000010">
    <property type="protein sequence ID" value="KAL3721022.1"/>
    <property type="molecule type" value="Genomic_DNA"/>
</dbReference>
<keyword evidence="11" id="KW-1185">Reference proteome</keyword>
<dbReference type="PANTHER" id="PTHR31307:SF6">
    <property type="entry name" value="OS01G0718900 PROTEIN"/>
    <property type="match status" value="1"/>
</dbReference>
<evidence type="ECO:0000256" key="1">
    <source>
        <dbReference type="ARBA" id="ARBA00004123"/>
    </source>
</evidence>
<accession>A0ABD3J0G7</accession>
<evidence type="ECO:0000256" key="4">
    <source>
        <dbReference type="ARBA" id="ARBA00023125"/>
    </source>
</evidence>
<evidence type="ECO:0000313" key="11">
    <source>
        <dbReference type="Proteomes" id="UP001634007"/>
    </source>
</evidence>
<name>A0ABD3J0G7_EUCGL</name>
<comment type="caution">
    <text evidence="10">The sequence shown here is derived from an EMBL/GenBank/DDBJ whole genome shotgun (WGS) entry which is preliminary data.</text>
</comment>
<comment type="subcellular location">
    <subcellularLocation>
        <location evidence="1">Nucleus</location>
    </subcellularLocation>
</comment>
<feature type="region of interest" description="Disordered" evidence="8">
    <location>
        <begin position="289"/>
        <end position="328"/>
    </location>
</feature>
<evidence type="ECO:0000313" key="10">
    <source>
        <dbReference type="EMBL" id="KAL3721022.1"/>
    </source>
</evidence>
<keyword evidence="5" id="KW-0804">Transcription</keyword>
<evidence type="ECO:0000259" key="9">
    <source>
        <dbReference type="PROSITE" id="PS50090"/>
    </source>
</evidence>
<feature type="coiled-coil region" evidence="7">
    <location>
        <begin position="344"/>
        <end position="375"/>
    </location>
</feature>
<feature type="domain" description="Myb-like" evidence="9">
    <location>
        <begin position="169"/>
        <end position="226"/>
    </location>
</feature>
<evidence type="ECO:0000256" key="7">
    <source>
        <dbReference type="SAM" id="Coils"/>
    </source>
</evidence>
<evidence type="ECO:0000256" key="5">
    <source>
        <dbReference type="ARBA" id="ARBA00023163"/>
    </source>
</evidence>
<keyword evidence="3 7" id="KW-0175">Coiled coil</keyword>
<dbReference type="GO" id="GO:0005634">
    <property type="term" value="C:nucleus"/>
    <property type="evidence" value="ECO:0007669"/>
    <property type="project" value="UniProtKB-SubCell"/>
</dbReference>
<feature type="region of interest" description="Disordered" evidence="8">
    <location>
        <begin position="1"/>
        <end position="166"/>
    </location>
</feature>
<keyword evidence="6" id="KW-0539">Nucleus</keyword>
<evidence type="ECO:0000256" key="3">
    <source>
        <dbReference type="ARBA" id="ARBA00023054"/>
    </source>
</evidence>
<organism evidence="10 11">
    <name type="scientific">Eucalyptus globulus</name>
    <name type="common">Tasmanian blue gum</name>
    <dbReference type="NCBI Taxonomy" id="34317"/>
    <lineage>
        <taxon>Eukaryota</taxon>
        <taxon>Viridiplantae</taxon>
        <taxon>Streptophyta</taxon>
        <taxon>Embryophyta</taxon>
        <taxon>Tracheophyta</taxon>
        <taxon>Spermatophyta</taxon>
        <taxon>Magnoliopsida</taxon>
        <taxon>eudicotyledons</taxon>
        <taxon>Gunneridae</taxon>
        <taxon>Pentapetalae</taxon>
        <taxon>rosids</taxon>
        <taxon>malvids</taxon>
        <taxon>Myrtales</taxon>
        <taxon>Myrtaceae</taxon>
        <taxon>Myrtoideae</taxon>
        <taxon>Eucalypteae</taxon>
        <taxon>Eucalyptus</taxon>
    </lineage>
</organism>
<evidence type="ECO:0000256" key="6">
    <source>
        <dbReference type="ARBA" id="ARBA00023242"/>
    </source>
</evidence>
<dbReference type="InterPro" id="IPR044822">
    <property type="entry name" value="Myb_DNA-bind_4"/>
</dbReference>
<dbReference type="PROSITE" id="PS50090">
    <property type="entry name" value="MYB_LIKE"/>
    <property type="match status" value="1"/>
</dbReference>
<feature type="compositionally biased region" description="Polar residues" evidence="8">
    <location>
        <begin position="15"/>
        <end position="30"/>
    </location>
</feature>
<dbReference type="Proteomes" id="UP001634007">
    <property type="component" value="Unassembled WGS sequence"/>
</dbReference>